<feature type="compositionally biased region" description="Basic and acidic residues" evidence="1">
    <location>
        <begin position="23"/>
        <end position="46"/>
    </location>
</feature>
<reference evidence="2 3" key="1">
    <citation type="submission" date="2020-08" db="EMBL/GenBank/DDBJ databases">
        <title>Sequencing the genomes of 1000 actinobacteria strains.</title>
        <authorList>
            <person name="Klenk H.-P."/>
        </authorList>
    </citation>
    <scope>NUCLEOTIDE SEQUENCE [LARGE SCALE GENOMIC DNA]</scope>
    <source>
        <strain evidence="2 3">DSM 45913</strain>
    </source>
</reference>
<feature type="compositionally biased region" description="Gly residues" evidence="1">
    <location>
        <begin position="253"/>
        <end position="263"/>
    </location>
</feature>
<dbReference type="Proteomes" id="UP000583800">
    <property type="component" value="Unassembled WGS sequence"/>
</dbReference>
<feature type="compositionally biased region" description="Low complexity" evidence="1">
    <location>
        <begin position="125"/>
        <end position="136"/>
    </location>
</feature>
<gene>
    <name evidence="2" type="ORF">FHU36_000299</name>
</gene>
<comment type="caution">
    <text evidence="2">The sequence shown here is derived from an EMBL/GenBank/DDBJ whole genome shotgun (WGS) entry which is preliminary data.</text>
</comment>
<dbReference type="AlphaFoldDB" id="A0A7X0EWG9"/>
<feature type="compositionally biased region" description="Basic and acidic residues" evidence="1">
    <location>
        <begin position="1"/>
        <end position="16"/>
    </location>
</feature>
<protein>
    <submittedName>
        <fullName evidence="2">Uncharacterized protein</fullName>
    </submittedName>
</protein>
<evidence type="ECO:0000256" key="1">
    <source>
        <dbReference type="SAM" id="MobiDB-lite"/>
    </source>
</evidence>
<feature type="compositionally biased region" description="Basic and acidic residues" evidence="1">
    <location>
        <begin position="53"/>
        <end position="116"/>
    </location>
</feature>
<feature type="region of interest" description="Disordered" evidence="1">
    <location>
        <begin position="1"/>
        <end position="155"/>
    </location>
</feature>
<evidence type="ECO:0000313" key="2">
    <source>
        <dbReference type="EMBL" id="MBB6343790.1"/>
    </source>
</evidence>
<proteinExistence type="predicted"/>
<feature type="region of interest" description="Disordered" evidence="1">
    <location>
        <begin position="244"/>
        <end position="278"/>
    </location>
</feature>
<sequence length="278" mass="29392">MADELKVPSQKQRAERSGGSGEDDLRVVVARDDAPVHGSAGHDDVRVASGAGDVRERAGGHDGSRAEDEHGRNPHVEDPHPENPHLENTHVKDSRTEDTHAEHIHSEDIHAKDYKDPYTAPPEDVPAAAAGPGPMARGEETGVADGMPAHAAPQETALFDRDPADVQARWRDLQAGFVDDPGDAVKRADGLVGEVVESLTSALTRRTSELRGRWQGAGETDTEQLRQALREYRGVLERLLAVSSSGTSVGTNAGTGSGAGAGLSAGTYPNNTTTTTTR</sequence>
<feature type="compositionally biased region" description="Low complexity" evidence="1">
    <location>
        <begin position="264"/>
        <end position="278"/>
    </location>
</feature>
<keyword evidence="3" id="KW-1185">Reference proteome</keyword>
<evidence type="ECO:0000313" key="3">
    <source>
        <dbReference type="Proteomes" id="UP000583800"/>
    </source>
</evidence>
<accession>A0A7X0EWG9</accession>
<name>A0A7X0EWG9_9ACTN</name>
<organism evidence="2 3">
    <name type="scientific">Nonomuraea muscovyensis</name>
    <dbReference type="NCBI Taxonomy" id="1124761"/>
    <lineage>
        <taxon>Bacteria</taxon>
        <taxon>Bacillati</taxon>
        <taxon>Actinomycetota</taxon>
        <taxon>Actinomycetes</taxon>
        <taxon>Streptosporangiales</taxon>
        <taxon>Streptosporangiaceae</taxon>
        <taxon>Nonomuraea</taxon>
    </lineage>
</organism>
<dbReference type="RefSeq" id="WP_185082013.1">
    <property type="nucleotide sequence ID" value="NZ_JACHJB010000001.1"/>
</dbReference>
<dbReference type="EMBL" id="JACHJB010000001">
    <property type="protein sequence ID" value="MBB6343790.1"/>
    <property type="molecule type" value="Genomic_DNA"/>
</dbReference>